<accession>A0ABQ9E7Z5</accession>
<dbReference type="EMBL" id="JARBDR010000921">
    <property type="protein sequence ID" value="KAJ8299620.1"/>
    <property type="molecule type" value="Genomic_DNA"/>
</dbReference>
<gene>
    <name evidence="1" type="ORF">KUTeg_023680</name>
</gene>
<keyword evidence="2" id="KW-1185">Reference proteome</keyword>
<comment type="caution">
    <text evidence="1">The sequence shown here is derived from an EMBL/GenBank/DDBJ whole genome shotgun (WGS) entry which is preliminary data.</text>
</comment>
<proteinExistence type="predicted"/>
<organism evidence="1 2">
    <name type="scientific">Tegillarca granosa</name>
    <name type="common">Malaysian cockle</name>
    <name type="synonym">Anadara granosa</name>
    <dbReference type="NCBI Taxonomy" id="220873"/>
    <lineage>
        <taxon>Eukaryota</taxon>
        <taxon>Metazoa</taxon>
        <taxon>Spiralia</taxon>
        <taxon>Lophotrochozoa</taxon>
        <taxon>Mollusca</taxon>
        <taxon>Bivalvia</taxon>
        <taxon>Autobranchia</taxon>
        <taxon>Pteriomorphia</taxon>
        <taxon>Arcoida</taxon>
        <taxon>Arcoidea</taxon>
        <taxon>Arcidae</taxon>
        <taxon>Tegillarca</taxon>
    </lineage>
</organism>
<evidence type="ECO:0000313" key="2">
    <source>
        <dbReference type="Proteomes" id="UP001217089"/>
    </source>
</evidence>
<reference evidence="1 2" key="1">
    <citation type="submission" date="2022-12" db="EMBL/GenBank/DDBJ databases">
        <title>Chromosome-level genome of Tegillarca granosa.</title>
        <authorList>
            <person name="Kim J."/>
        </authorList>
    </citation>
    <scope>NUCLEOTIDE SEQUENCE [LARGE SCALE GENOMIC DNA]</scope>
    <source>
        <strain evidence="1">Teg-2019</strain>
        <tissue evidence="1">Adductor muscle</tissue>
    </source>
</reference>
<sequence>MAEVWICNQIPGEHKLPYTYISFFMRKRIIAIYAYATNDTYQKERLCVIRISQLLTRLNANIPAATAPNKTHCTVCSQEKEMILTNYTSREVVNLHLNTHVLIQFFNWRLVKSVKNIFLEVFWIVSLVCIKKCWVKSDAEVENTFSNLNGTC</sequence>
<protein>
    <submittedName>
        <fullName evidence="1">Uncharacterized protein</fullName>
    </submittedName>
</protein>
<dbReference type="Proteomes" id="UP001217089">
    <property type="component" value="Unassembled WGS sequence"/>
</dbReference>
<name>A0ABQ9E7Z5_TEGGR</name>
<evidence type="ECO:0000313" key="1">
    <source>
        <dbReference type="EMBL" id="KAJ8299620.1"/>
    </source>
</evidence>